<reference evidence="2" key="1">
    <citation type="journal article" date="2016" name="Nature">
        <title>Genome evolution in the allotetraploid frog Xenopus laevis.</title>
        <authorList>
            <person name="Session A.M."/>
            <person name="Uno Y."/>
            <person name="Kwon T."/>
            <person name="Chapman J.A."/>
            <person name="Toyoda A."/>
            <person name="Takahashi S."/>
            <person name="Fukui A."/>
            <person name="Hikosaka A."/>
            <person name="Suzuki A."/>
            <person name="Kondo M."/>
            <person name="van Heeringen S.J."/>
            <person name="Quigley I."/>
            <person name="Heinz S."/>
            <person name="Ogino H."/>
            <person name="Ochi H."/>
            <person name="Hellsten U."/>
            <person name="Lyons J.B."/>
            <person name="Simakov O."/>
            <person name="Putnam N."/>
            <person name="Stites J."/>
            <person name="Kuroki Y."/>
            <person name="Tanaka T."/>
            <person name="Michiue T."/>
            <person name="Watanabe M."/>
            <person name="Bogdanovic O."/>
            <person name="Lister R."/>
            <person name="Georgiou G."/>
            <person name="Paranjpe S.S."/>
            <person name="van Kruijsbergen I."/>
            <person name="Shu S."/>
            <person name="Carlson J."/>
            <person name="Kinoshita T."/>
            <person name="Ohta Y."/>
            <person name="Mawaribuchi S."/>
            <person name="Jenkins J."/>
            <person name="Grimwood J."/>
            <person name="Schmutz J."/>
            <person name="Mitros T."/>
            <person name="Mozaffari S.V."/>
            <person name="Suzuki Y."/>
            <person name="Haramoto Y."/>
            <person name="Yamamoto T.S."/>
            <person name="Takagi C."/>
            <person name="Heald R."/>
            <person name="Miller K."/>
            <person name="Haudenschild C."/>
            <person name="Kitzman J."/>
            <person name="Nakayama T."/>
            <person name="Izutsu Y."/>
            <person name="Robert J."/>
            <person name="Fortriede J."/>
            <person name="Burns K."/>
            <person name="Lotay V."/>
            <person name="Karimi K."/>
            <person name="Yasuoka Y."/>
            <person name="Dichmann D.S."/>
            <person name="Flajnik M.F."/>
            <person name="Houston D.W."/>
            <person name="Shendure J."/>
            <person name="DuPasquier L."/>
            <person name="Vize P.D."/>
            <person name="Zorn A.M."/>
            <person name="Ito M."/>
            <person name="Marcotte E.M."/>
            <person name="Wallingford J.B."/>
            <person name="Ito Y."/>
            <person name="Asashima M."/>
            <person name="Ueno N."/>
            <person name="Matsuda Y."/>
            <person name="Veenstra G.J."/>
            <person name="Fujiyama A."/>
            <person name="Harland R.M."/>
            <person name="Taira M."/>
            <person name="Rokhsar D.S."/>
        </authorList>
    </citation>
    <scope>NUCLEOTIDE SEQUENCE [LARGE SCALE GENOMIC DNA]</scope>
    <source>
        <strain evidence="2">J</strain>
    </source>
</reference>
<proteinExistence type="predicted"/>
<dbReference type="EMBL" id="CM004466">
    <property type="protein sequence ID" value="OCT99080.1"/>
    <property type="molecule type" value="Genomic_DNA"/>
</dbReference>
<sequence>MSQKCRTKSSGCFFHSLKLIPVQPNVKPRSLSMKEETRLFVVVGPGVYKEVIGMHLNLLHLVICFLVYHLRLLSPDPGAIHTQRLPMTKHETC</sequence>
<evidence type="ECO:0000313" key="1">
    <source>
        <dbReference type="EMBL" id="OCT99080.1"/>
    </source>
</evidence>
<dbReference type="AlphaFoldDB" id="A0A974I2L7"/>
<evidence type="ECO:0000313" key="2">
    <source>
        <dbReference type="Proteomes" id="UP000694892"/>
    </source>
</evidence>
<accession>A0A974I2L7</accession>
<gene>
    <name evidence="1" type="ORF">XELAEV_18004871mg</name>
</gene>
<name>A0A974I2L7_XENLA</name>
<protein>
    <submittedName>
        <fullName evidence="1">Uncharacterized protein</fullName>
    </submittedName>
</protein>
<organism evidence="1 2">
    <name type="scientific">Xenopus laevis</name>
    <name type="common">African clawed frog</name>
    <dbReference type="NCBI Taxonomy" id="8355"/>
    <lineage>
        <taxon>Eukaryota</taxon>
        <taxon>Metazoa</taxon>
        <taxon>Chordata</taxon>
        <taxon>Craniata</taxon>
        <taxon>Vertebrata</taxon>
        <taxon>Euteleostomi</taxon>
        <taxon>Amphibia</taxon>
        <taxon>Batrachia</taxon>
        <taxon>Anura</taxon>
        <taxon>Pipoidea</taxon>
        <taxon>Pipidae</taxon>
        <taxon>Xenopodinae</taxon>
        <taxon>Xenopus</taxon>
        <taxon>Xenopus</taxon>
    </lineage>
</organism>
<dbReference type="Proteomes" id="UP000694892">
    <property type="component" value="Chromosome 1L"/>
</dbReference>